<dbReference type="FunFam" id="3.40.30.10:FF:000189">
    <property type="entry name" value="Glutathione S-Transferase"/>
    <property type="match status" value="1"/>
</dbReference>
<dbReference type="GO" id="GO:0004364">
    <property type="term" value="F:glutathione transferase activity"/>
    <property type="evidence" value="ECO:0007669"/>
    <property type="project" value="UniProtKB-EC"/>
</dbReference>
<reference evidence="9" key="1">
    <citation type="submission" date="2023-06" db="EMBL/GenBank/DDBJ databases">
        <authorList>
            <person name="Delattre M."/>
        </authorList>
    </citation>
    <scope>NUCLEOTIDE SEQUENCE</scope>
    <source>
        <strain evidence="9">AF72</strain>
    </source>
</reference>
<dbReference type="InterPro" id="IPR004046">
    <property type="entry name" value="GST_C"/>
</dbReference>
<evidence type="ECO:0000259" key="7">
    <source>
        <dbReference type="PROSITE" id="PS50405"/>
    </source>
</evidence>
<evidence type="ECO:0000313" key="9">
    <source>
        <dbReference type="EMBL" id="CAJ0587072.1"/>
    </source>
</evidence>
<dbReference type="InterPro" id="IPR040079">
    <property type="entry name" value="Glutathione_S-Trfase"/>
</dbReference>
<dbReference type="InterPro" id="IPR010987">
    <property type="entry name" value="Glutathione-S-Trfase_C-like"/>
</dbReference>
<keyword evidence="10" id="KW-1185">Reference proteome</keyword>
<dbReference type="Gene3D" id="1.20.1050.10">
    <property type="match status" value="1"/>
</dbReference>
<evidence type="ECO:0000256" key="1">
    <source>
        <dbReference type="ARBA" id="ARBA00012452"/>
    </source>
</evidence>
<dbReference type="GO" id="GO:0005737">
    <property type="term" value="C:cytoplasm"/>
    <property type="evidence" value="ECO:0007669"/>
    <property type="project" value="UniProtKB-ARBA"/>
</dbReference>
<dbReference type="SUPFAM" id="SSF47616">
    <property type="entry name" value="GST C-terminal domain-like"/>
    <property type="match status" value="1"/>
</dbReference>
<dbReference type="SFLD" id="SFLDS00019">
    <property type="entry name" value="Glutathione_Transferase_(cytos"/>
    <property type="match status" value="1"/>
</dbReference>
<dbReference type="PANTHER" id="PTHR11571">
    <property type="entry name" value="GLUTATHIONE S-TRANSFERASE"/>
    <property type="match status" value="1"/>
</dbReference>
<evidence type="ECO:0000256" key="5">
    <source>
        <dbReference type="ARBA" id="ARBA00078118"/>
    </source>
</evidence>
<sequence length="207" mass="24169">MSTYKLTYFPLRARAEVARQLFALAGQKFEDVRVPFEDWPKVKPETPYGQLPVLEVDGKTLAQSVTIARFLARRFGYYGADEFEAAQIDEFADAMNDYFMEQKNFFPVLIGKQVGDKDRLSQELFEPARDKFFPIVIERFLQKSKSGFLVGEKLSYIDLVLAEHVDRYGHFLPHAWDHYPQLKQHRDKIQAIPAIKKWLETRPDDAF</sequence>
<dbReference type="PROSITE" id="PS50405">
    <property type="entry name" value="GST_CTER"/>
    <property type="match status" value="1"/>
</dbReference>
<feature type="domain" description="GST C-terminal" evidence="7">
    <location>
        <begin position="81"/>
        <end position="207"/>
    </location>
</feature>
<comment type="caution">
    <text evidence="9">The sequence shown here is derived from an EMBL/GenBank/DDBJ whole genome shotgun (WGS) entry which is preliminary data.</text>
</comment>
<evidence type="ECO:0000259" key="6">
    <source>
        <dbReference type="PROSITE" id="PS50404"/>
    </source>
</evidence>
<dbReference type="AlphaFoldDB" id="A0AA36DH72"/>
<dbReference type="Pfam" id="PF14497">
    <property type="entry name" value="GST_C_3"/>
    <property type="match status" value="1"/>
</dbReference>
<proteinExistence type="inferred from homology"/>
<evidence type="ECO:0000313" key="10">
    <source>
        <dbReference type="Proteomes" id="UP001177023"/>
    </source>
</evidence>
<evidence type="ECO:0000256" key="2">
    <source>
        <dbReference type="ARBA" id="ARBA00022679"/>
    </source>
</evidence>
<accession>A0AA36DH72</accession>
<dbReference type="PANTHER" id="PTHR11571:SF224">
    <property type="entry name" value="HEMATOPOIETIC PROSTAGLANDIN D SYNTHASE"/>
    <property type="match status" value="1"/>
</dbReference>
<gene>
    <name evidence="9" type="ORF">MSPICULIGERA_LOCUS25052</name>
    <name evidence="8" type="ORF">MSPICULIGERA_LOCUS2872</name>
</gene>
<dbReference type="GO" id="GO:0006749">
    <property type="term" value="P:glutathione metabolic process"/>
    <property type="evidence" value="ECO:0007669"/>
    <property type="project" value="TreeGrafter"/>
</dbReference>
<dbReference type="CDD" id="cd03039">
    <property type="entry name" value="GST_N_Sigma_like"/>
    <property type="match status" value="1"/>
</dbReference>
<dbReference type="EMBL" id="CATQJA010002709">
    <property type="protein sequence ID" value="CAJ0587072.1"/>
    <property type="molecule type" value="Genomic_DNA"/>
</dbReference>
<dbReference type="SFLD" id="SFLDG00363">
    <property type="entry name" value="AMPS_(cytGST):_Alpha-__Mu-__Pi"/>
    <property type="match status" value="1"/>
</dbReference>
<dbReference type="EC" id="2.5.1.18" evidence="1"/>
<comment type="similarity">
    <text evidence="3">Belongs to the GST superfamily. Sigma family.</text>
</comment>
<evidence type="ECO:0000256" key="3">
    <source>
        <dbReference type="ARBA" id="ARBA00038317"/>
    </source>
</evidence>
<dbReference type="InterPro" id="IPR050213">
    <property type="entry name" value="GST_superfamily"/>
</dbReference>
<name>A0AA36DH72_9BILA</name>
<keyword evidence="2" id="KW-0808">Transferase</keyword>
<dbReference type="CDD" id="cd03192">
    <property type="entry name" value="GST_C_Sigma_like"/>
    <property type="match status" value="1"/>
</dbReference>
<feature type="non-terminal residue" evidence="9">
    <location>
        <position position="1"/>
    </location>
</feature>
<dbReference type="EMBL" id="CATQJA010000816">
    <property type="protein sequence ID" value="CAJ0564186.1"/>
    <property type="molecule type" value="Genomic_DNA"/>
</dbReference>
<dbReference type="FunFam" id="1.20.1050.10:FF:000031">
    <property type="entry name" value="Glutathione S-Transferase"/>
    <property type="match status" value="1"/>
</dbReference>
<protein>
    <recommendedName>
        <fullName evidence="1">glutathione transferase</fullName>
        <ecNumber evidence="1">2.5.1.18</ecNumber>
    </recommendedName>
    <alternativeName>
        <fullName evidence="5">GST class-sigma</fullName>
    </alternativeName>
</protein>
<evidence type="ECO:0000313" key="8">
    <source>
        <dbReference type="EMBL" id="CAJ0564186.1"/>
    </source>
</evidence>
<dbReference type="Pfam" id="PF02798">
    <property type="entry name" value="GST_N"/>
    <property type="match status" value="1"/>
</dbReference>
<dbReference type="Proteomes" id="UP001177023">
    <property type="component" value="Unassembled WGS sequence"/>
</dbReference>
<organism evidence="9 10">
    <name type="scientific">Mesorhabditis spiculigera</name>
    <dbReference type="NCBI Taxonomy" id="96644"/>
    <lineage>
        <taxon>Eukaryota</taxon>
        <taxon>Metazoa</taxon>
        <taxon>Ecdysozoa</taxon>
        <taxon>Nematoda</taxon>
        <taxon>Chromadorea</taxon>
        <taxon>Rhabditida</taxon>
        <taxon>Rhabditina</taxon>
        <taxon>Rhabditomorpha</taxon>
        <taxon>Rhabditoidea</taxon>
        <taxon>Rhabditidae</taxon>
        <taxon>Mesorhabditinae</taxon>
        <taxon>Mesorhabditis</taxon>
    </lineage>
</organism>
<dbReference type="InterPro" id="IPR004045">
    <property type="entry name" value="Glutathione_S-Trfase_N"/>
</dbReference>
<dbReference type="PROSITE" id="PS50404">
    <property type="entry name" value="GST_NTER"/>
    <property type="match status" value="1"/>
</dbReference>
<comment type="catalytic activity">
    <reaction evidence="4">
        <text>RX + glutathione = an S-substituted glutathione + a halide anion + H(+)</text>
        <dbReference type="Rhea" id="RHEA:16437"/>
        <dbReference type="ChEBI" id="CHEBI:15378"/>
        <dbReference type="ChEBI" id="CHEBI:16042"/>
        <dbReference type="ChEBI" id="CHEBI:17792"/>
        <dbReference type="ChEBI" id="CHEBI:57925"/>
        <dbReference type="ChEBI" id="CHEBI:90779"/>
        <dbReference type="EC" id="2.5.1.18"/>
    </reaction>
</comment>
<dbReference type="SFLD" id="SFLDG01205">
    <property type="entry name" value="AMPS.1"/>
    <property type="match status" value="1"/>
</dbReference>
<dbReference type="SUPFAM" id="SSF52833">
    <property type="entry name" value="Thioredoxin-like"/>
    <property type="match status" value="1"/>
</dbReference>
<dbReference type="InterPro" id="IPR036249">
    <property type="entry name" value="Thioredoxin-like_sf"/>
</dbReference>
<dbReference type="InterPro" id="IPR036282">
    <property type="entry name" value="Glutathione-S-Trfase_C_sf"/>
</dbReference>
<feature type="domain" description="GST N-terminal" evidence="6">
    <location>
        <begin position="2"/>
        <end position="79"/>
    </location>
</feature>
<dbReference type="Gene3D" id="3.40.30.10">
    <property type="entry name" value="Glutaredoxin"/>
    <property type="match status" value="1"/>
</dbReference>
<evidence type="ECO:0000256" key="4">
    <source>
        <dbReference type="ARBA" id="ARBA00047960"/>
    </source>
</evidence>